<dbReference type="Proteomes" id="UP000016424">
    <property type="component" value="Unassembled WGS sequence"/>
</dbReference>
<accession>U2Y392</accession>
<dbReference type="EMBL" id="BASG01000016">
    <property type="protein sequence ID" value="GAD13649.1"/>
    <property type="molecule type" value="Genomic_DNA"/>
</dbReference>
<comment type="caution">
    <text evidence="1">The sequence shown here is derived from an EMBL/GenBank/DDBJ whole genome shotgun (WGS) entry which is preliminary data.</text>
</comment>
<dbReference type="AlphaFoldDB" id="U2Y392"/>
<sequence length="71" mass="8521">MQSPWPYKIAETHIIFMLPYTMSKSIFFYTPFLSPRMENFFFPCLEKLERQSGERFHILHPPSTGNILCYN</sequence>
<evidence type="ECO:0000313" key="2">
    <source>
        <dbReference type="Proteomes" id="UP000016424"/>
    </source>
</evidence>
<protein>
    <submittedName>
        <fullName evidence="1">Uncharacterized protein</fullName>
    </submittedName>
</protein>
<organism evidence="1 2">
    <name type="scientific">Geobacillus kaustophilus GBlys</name>
    <dbReference type="NCBI Taxonomy" id="1337888"/>
    <lineage>
        <taxon>Bacteria</taxon>
        <taxon>Bacillati</taxon>
        <taxon>Bacillota</taxon>
        <taxon>Bacilli</taxon>
        <taxon>Bacillales</taxon>
        <taxon>Anoxybacillaceae</taxon>
        <taxon>Geobacillus</taxon>
        <taxon>Geobacillus thermoleovorans group</taxon>
    </lineage>
</organism>
<proteinExistence type="predicted"/>
<reference evidence="2" key="1">
    <citation type="journal article" date="2013" name="Genome">
        <title>Draft Genome Sequence of Geobacillus kaustophilus GBlys, a Lysogenic Strain with Bacteriophage phiOH2.</title>
        <authorList>
            <person name="Doi K."/>
            <person name="Mori K."/>
            <person name="Martono H."/>
            <person name="Nagayoshi Y."/>
            <person name="Fujino Y."/>
            <person name="Tashiro K."/>
            <person name="Kuhara S."/>
            <person name="Ohshima T."/>
        </authorList>
    </citation>
    <scope>NUCLEOTIDE SEQUENCE [LARGE SCALE GENOMIC DNA]</scope>
    <source>
        <strain evidence="2">GBlys</strain>
    </source>
</reference>
<name>U2Y392_GEOKU</name>
<gene>
    <name evidence="1" type="ORF">GBL_1866</name>
</gene>
<evidence type="ECO:0000313" key="1">
    <source>
        <dbReference type="EMBL" id="GAD13649.1"/>
    </source>
</evidence>